<feature type="transmembrane region" description="Helical" evidence="10">
    <location>
        <begin position="43"/>
        <end position="63"/>
    </location>
</feature>
<feature type="transmembrane region" description="Helical" evidence="10">
    <location>
        <begin position="319"/>
        <end position="343"/>
    </location>
</feature>
<dbReference type="GO" id="GO:0009922">
    <property type="term" value="F:fatty acid elongase activity"/>
    <property type="evidence" value="ECO:0007669"/>
    <property type="project" value="UniProtKB-EC"/>
</dbReference>
<evidence type="ECO:0000256" key="10">
    <source>
        <dbReference type="RuleBase" id="RU361115"/>
    </source>
</evidence>
<dbReference type="EMBL" id="LR900024">
    <property type="protein sequence ID" value="CAD7243828.1"/>
    <property type="molecule type" value="Genomic_DNA"/>
</dbReference>
<evidence type="ECO:0000256" key="4">
    <source>
        <dbReference type="ARBA" id="ARBA00022692"/>
    </source>
</evidence>
<keyword evidence="2 10" id="KW-0444">Lipid biosynthesis</keyword>
<dbReference type="InterPro" id="IPR030457">
    <property type="entry name" value="ELO_CS"/>
</dbReference>
<dbReference type="PROSITE" id="PS01188">
    <property type="entry name" value="ELO"/>
    <property type="match status" value="2"/>
</dbReference>
<dbReference type="PANTHER" id="PTHR11157:SF17">
    <property type="entry name" value="ELONGATION OF VERY LONG CHAIN FATTY ACIDS PROTEIN 6"/>
    <property type="match status" value="1"/>
</dbReference>
<evidence type="ECO:0000256" key="1">
    <source>
        <dbReference type="ARBA" id="ARBA00004141"/>
    </source>
</evidence>
<keyword evidence="4 10" id="KW-0812">Transmembrane</keyword>
<keyword evidence="5 10" id="KW-0276">Fatty acid metabolism</keyword>
<keyword evidence="6 10" id="KW-1133">Transmembrane helix</keyword>
<dbReference type="PANTHER" id="PTHR11157">
    <property type="entry name" value="FATTY ACID ACYL TRANSFERASE-RELATED"/>
    <property type="match status" value="1"/>
</dbReference>
<evidence type="ECO:0000256" key="3">
    <source>
        <dbReference type="ARBA" id="ARBA00022679"/>
    </source>
</evidence>
<organism evidence="11">
    <name type="scientific">Darwinula stevensoni</name>
    <dbReference type="NCBI Taxonomy" id="69355"/>
    <lineage>
        <taxon>Eukaryota</taxon>
        <taxon>Metazoa</taxon>
        <taxon>Ecdysozoa</taxon>
        <taxon>Arthropoda</taxon>
        <taxon>Crustacea</taxon>
        <taxon>Oligostraca</taxon>
        <taxon>Ostracoda</taxon>
        <taxon>Podocopa</taxon>
        <taxon>Podocopida</taxon>
        <taxon>Darwinulocopina</taxon>
        <taxon>Darwinuloidea</taxon>
        <taxon>Darwinulidae</taxon>
        <taxon>Darwinula</taxon>
    </lineage>
</organism>
<feature type="transmembrane region" description="Helical" evidence="10">
    <location>
        <begin position="419"/>
        <end position="439"/>
    </location>
</feature>
<keyword evidence="8 10" id="KW-0472">Membrane</keyword>
<dbReference type="GO" id="GO:0034626">
    <property type="term" value="P:fatty acid elongation, polyunsaturated fatty acid"/>
    <property type="evidence" value="ECO:0007669"/>
    <property type="project" value="TreeGrafter"/>
</dbReference>
<evidence type="ECO:0000256" key="7">
    <source>
        <dbReference type="ARBA" id="ARBA00023098"/>
    </source>
</evidence>
<comment type="similarity">
    <text evidence="10">Belongs to the ELO family.</text>
</comment>
<feature type="transmembrane region" description="Helical" evidence="10">
    <location>
        <begin position="209"/>
        <end position="232"/>
    </location>
</feature>
<sequence length="568" mass="65350">MTSRMGERTGDSSSPSPPHVHLFSWEKGWQTAQLQGFMLSMDFLPWTLVVVYVLVVHSLRAYMRTRKPMDLRPVLVLWNLVLVAFSFLGSLRMAVTVGHGIKQYGMHYTICGFRDPDKEDIVGYLWSVVFAYSKFVELGDTFFIVLRKKKLIFLHWYHHSTALLFAWITSSRVENVGAYFCLMNSLVHTAMYSYFLVTAVKVKVPAKSMMALTGSQILQMFCGLLICSYILVQKISGESCNLSYFSLAFGFLTYFTFLILFLNFFVHKYLLSEKSAKMLEFINSKNYLPWLAVVVYIVSIYILSAYMKNRPAFSLRKLLVTWNAFLALFSLVATVRVGVSLLYSTHHFGFGYATCAIGRAEEDPIALMWTIIFSFSKILEFGDTYFILLRKQKLIFLHWYHHASVLLFTWYNTARAEEAGAWFSVMNGGVHTIMYFYYFLRALKISVPRGFMMFITISQIAQMVFGMMLCGYITYTKMLGYPCNMSNPILTSAVLMYLSYFVLFVDFFRKTYRKPQAVLKRRKSSSCDVKNINGIQVISPVKRFENGDSTISRRKSLTGISYTGFSQG</sequence>
<dbReference type="GO" id="GO:0030148">
    <property type="term" value="P:sphingolipid biosynthetic process"/>
    <property type="evidence" value="ECO:0007669"/>
    <property type="project" value="TreeGrafter"/>
</dbReference>
<reference evidence="11" key="1">
    <citation type="submission" date="2020-11" db="EMBL/GenBank/DDBJ databases">
        <authorList>
            <person name="Tran Van P."/>
        </authorList>
    </citation>
    <scope>NUCLEOTIDE SEQUENCE</scope>
</reference>
<evidence type="ECO:0000313" key="11">
    <source>
        <dbReference type="EMBL" id="CAD7243828.1"/>
    </source>
</evidence>
<dbReference type="Proteomes" id="UP000677054">
    <property type="component" value="Unassembled WGS sequence"/>
</dbReference>
<dbReference type="GO" id="GO:0005789">
    <property type="term" value="C:endoplasmic reticulum membrane"/>
    <property type="evidence" value="ECO:0007669"/>
    <property type="project" value="TreeGrafter"/>
</dbReference>
<feature type="transmembrane region" description="Helical" evidence="10">
    <location>
        <begin position="287"/>
        <end position="307"/>
    </location>
</feature>
<dbReference type="EMBL" id="CAJPEV010000507">
    <property type="protein sequence ID" value="CAG0885957.1"/>
    <property type="molecule type" value="Genomic_DNA"/>
</dbReference>
<feature type="transmembrane region" description="Helical" evidence="10">
    <location>
        <begin position="121"/>
        <end position="139"/>
    </location>
</feature>
<evidence type="ECO:0000256" key="6">
    <source>
        <dbReference type="ARBA" id="ARBA00022989"/>
    </source>
</evidence>
<feature type="transmembrane region" description="Helical" evidence="10">
    <location>
        <begin position="176"/>
        <end position="197"/>
    </location>
</feature>
<feature type="transmembrane region" description="Helical" evidence="10">
    <location>
        <begin position="75"/>
        <end position="101"/>
    </location>
</feature>
<proteinExistence type="inferred from homology"/>
<feature type="transmembrane region" description="Helical" evidence="10">
    <location>
        <begin position="487"/>
        <end position="508"/>
    </location>
</feature>
<dbReference type="OrthoDB" id="10259681at2759"/>
<evidence type="ECO:0000256" key="8">
    <source>
        <dbReference type="ARBA" id="ARBA00023136"/>
    </source>
</evidence>
<dbReference type="GO" id="GO:0034625">
    <property type="term" value="P:fatty acid elongation, monounsaturated fatty acid"/>
    <property type="evidence" value="ECO:0007669"/>
    <property type="project" value="TreeGrafter"/>
</dbReference>
<feature type="transmembrane region" description="Helical" evidence="10">
    <location>
        <begin position="451"/>
        <end position="475"/>
    </location>
</feature>
<gene>
    <name evidence="11" type="ORF">DSTB1V02_LOCUS3739</name>
</gene>
<comment type="catalytic activity">
    <reaction evidence="10">
        <text>a very-long-chain acyl-CoA + malonyl-CoA + H(+) = a very-long-chain 3-oxoacyl-CoA + CO2 + CoA</text>
        <dbReference type="Rhea" id="RHEA:32727"/>
        <dbReference type="ChEBI" id="CHEBI:15378"/>
        <dbReference type="ChEBI" id="CHEBI:16526"/>
        <dbReference type="ChEBI" id="CHEBI:57287"/>
        <dbReference type="ChEBI" id="CHEBI:57384"/>
        <dbReference type="ChEBI" id="CHEBI:90725"/>
        <dbReference type="ChEBI" id="CHEBI:90736"/>
        <dbReference type="EC" id="2.3.1.199"/>
    </reaction>
</comment>
<comment type="caution">
    <text evidence="10">Lacks conserved residue(s) required for the propagation of feature annotation.</text>
</comment>
<dbReference type="GO" id="GO:0019367">
    <property type="term" value="P:fatty acid elongation, saturated fatty acid"/>
    <property type="evidence" value="ECO:0007669"/>
    <property type="project" value="TreeGrafter"/>
</dbReference>
<evidence type="ECO:0000313" key="12">
    <source>
        <dbReference type="Proteomes" id="UP000677054"/>
    </source>
</evidence>
<feature type="transmembrane region" description="Helical" evidence="10">
    <location>
        <begin position="244"/>
        <end position="266"/>
    </location>
</feature>
<dbReference type="InterPro" id="IPR002076">
    <property type="entry name" value="ELO_fam"/>
</dbReference>
<dbReference type="Pfam" id="PF01151">
    <property type="entry name" value="ELO"/>
    <property type="match status" value="2"/>
</dbReference>
<dbReference type="AlphaFoldDB" id="A0A7R8X5H5"/>
<keyword evidence="9 10" id="KW-0275">Fatty acid biosynthesis</keyword>
<dbReference type="GO" id="GO:0042761">
    <property type="term" value="P:very long-chain fatty acid biosynthetic process"/>
    <property type="evidence" value="ECO:0007669"/>
    <property type="project" value="TreeGrafter"/>
</dbReference>
<evidence type="ECO:0000256" key="2">
    <source>
        <dbReference type="ARBA" id="ARBA00022516"/>
    </source>
</evidence>
<keyword evidence="3 10" id="KW-0808">Transferase</keyword>
<keyword evidence="7 10" id="KW-0443">Lipid metabolism</keyword>
<accession>A0A7R8X5H5</accession>
<protein>
    <recommendedName>
        <fullName evidence="10">Elongation of very long chain fatty acids protein</fullName>
        <ecNumber evidence="10">2.3.1.199</ecNumber>
    </recommendedName>
    <alternativeName>
        <fullName evidence="10">Very-long-chain 3-oxoacyl-CoA synthase</fullName>
    </alternativeName>
</protein>
<name>A0A7R8X5H5_9CRUS</name>
<comment type="subcellular location">
    <subcellularLocation>
        <location evidence="1">Membrane</location>
        <topology evidence="1">Multi-pass membrane protein</topology>
    </subcellularLocation>
</comment>
<feature type="transmembrane region" description="Helical" evidence="10">
    <location>
        <begin position="394"/>
        <end position="413"/>
    </location>
</feature>
<evidence type="ECO:0000256" key="9">
    <source>
        <dbReference type="ARBA" id="ARBA00023160"/>
    </source>
</evidence>
<evidence type="ECO:0000256" key="5">
    <source>
        <dbReference type="ARBA" id="ARBA00022832"/>
    </source>
</evidence>
<keyword evidence="12" id="KW-1185">Reference proteome</keyword>
<dbReference type="EC" id="2.3.1.199" evidence="10"/>